<evidence type="ECO:0000256" key="6">
    <source>
        <dbReference type="ARBA" id="ARBA00023136"/>
    </source>
</evidence>
<dbReference type="Proteomes" id="UP000271974">
    <property type="component" value="Unassembled WGS sequence"/>
</dbReference>
<dbReference type="CDD" id="cd03263">
    <property type="entry name" value="ABC_subfamily_A"/>
    <property type="match status" value="2"/>
</dbReference>
<dbReference type="GO" id="GO:0005524">
    <property type="term" value="F:ATP binding"/>
    <property type="evidence" value="ECO:0007669"/>
    <property type="project" value="UniProtKB-KW"/>
</dbReference>
<keyword evidence="6 7" id="KW-0472">Membrane</keyword>
<comment type="subcellular location">
    <subcellularLocation>
        <location evidence="1">Membrane</location>
        <topology evidence="1">Multi-pass membrane protein</topology>
    </subcellularLocation>
</comment>
<comment type="caution">
    <text evidence="9">The sequence shown here is derived from an EMBL/GenBank/DDBJ whole genome shotgun (WGS) entry which is preliminary data.</text>
</comment>
<dbReference type="SMART" id="SM00382">
    <property type="entry name" value="AAA"/>
    <property type="match status" value="2"/>
</dbReference>
<feature type="transmembrane region" description="Helical" evidence="7">
    <location>
        <begin position="1191"/>
        <end position="1210"/>
    </location>
</feature>
<feature type="domain" description="ABC transporter" evidence="8">
    <location>
        <begin position="504"/>
        <end position="733"/>
    </location>
</feature>
<feature type="transmembrane region" description="Helical" evidence="7">
    <location>
        <begin position="1327"/>
        <end position="1353"/>
    </location>
</feature>
<feature type="domain" description="ABC transporter" evidence="8">
    <location>
        <begin position="1409"/>
        <end position="1639"/>
    </location>
</feature>
<gene>
    <name evidence="9" type="ORF">EGW08_014003</name>
</gene>
<name>A0A3S1B9E7_ELYCH</name>
<organism evidence="9 10">
    <name type="scientific">Elysia chlorotica</name>
    <name type="common">Eastern emerald elysia</name>
    <name type="synonym">Sea slug</name>
    <dbReference type="NCBI Taxonomy" id="188477"/>
    <lineage>
        <taxon>Eukaryota</taxon>
        <taxon>Metazoa</taxon>
        <taxon>Spiralia</taxon>
        <taxon>Lophotrochozoa</taxon>
        <taxon>Mollusca</taxon>
        <taxon>Gastropoda</taxon>
        <taxon>Heterobranchia</taxon>
        <taxon>Euthyneura</taxon>
        <taxon>Panpulmonata</taxon>
        <taxon>Sacoglossa</taxon>
        <taxon>Placobranchoidea</taxon>
        <taxon>Plakobranchidae</taxon>
        <taxon>Elysia</taxon>
    </lineage>
</organism>
<keyword evidence="3" id="KW-0547">Nucleotide-binding</keyword>
<accession>A0A3S1B9E7</accession>
<dbReference type="SUPFAM" id="SSF52540">
    <property type="entry name" value="P-loop containing nucleoside triphosphate hydrolases"/>
    <property type="match status" value="2"/>
</dbReference>
<feature type="transmembrane region" description="Helical" evidence="7">
    <location>
        <begin position="240"/>
        <end position="258"/>
    </location>
</feature>
<protein>
    <recommendedName>
        <fullName evidence="8">ABC transporter domain-containing protein</fullName>
    </recommendedName>
</protein>
<feature type="transmembrane region" description="Helical" evidence="7">
    <location>
        <begin position="1216"/>
        <end position="1240"/>
    </location>
</feature>
<evidence type="ECO:0000313" key="9">
    <source>
        <dbReference type="EMBL" id="RUS78234.1"/>
    </source>
</evidence>
<feature type="transmembrane region" description="Helical" evidence="7">
    <location>
        <begin position="278"/>
        <end position="301"/>
    </location>
</feature>
<keyword evidence="2 7" id="KW-0812">Transmembrane</keyword>
<dbReference type="Pfam" id="PF00005">
    <property type="entry name" value="ABC_tran"/>
    <property type="match status" value="2"/>
</dbReference>
<dbReference type="STRING" id="188477.A0A3S1B9E7"/>
<dbReference type="InterPro" id="IPR027417">
    <property type="entry name" value="P-loop_NTPase"/>
</dbReference>
<dbReference type="Pfam" id="PF12698">
    <property type="entry name" value="ABC2_membrane_3"/>
    <property type="match status" value="2"/>
</dbReference>
<dbReference type="GO" id="GO:0016887">
    <property type="term" value="F:ATP hydrolysis activity"/>
    <property type="evidence" value="ECO:0007669"/>
    <property type="project" value="InterPro"/>
</dbReference>
<dbReference type="PANTHER" id="PTHR19229:SF250">
    <property type="entry name" value="ABC TRANSPORTER DOMAIN-CONTAINING PROTEIN-RELATED"/>
    <property type="match status" value="1"/>
</dbReference>
<dbReference type="GO" id="GO:0016020">
    <property type="term" value="C:membrane"/>
    <property type="evidence" value="ECO:0007669"/>
    <property type="project" value="UniProtKB-SubCell"/>
</dbReference>
<evidence type="ECO:0000256" key="5">
    <source>
        <dbReference type="ARBA" id="ARBA00022989"/>
    </source>
</evidence>
<dbReference type="InterPro" id="IPR026082">
    <property type="entry name" value="ABCA"/>
</dbReference>
<dbReference type="GO" id="GO:0140359">
    <property type="term" value="F:ABC-type transporter activity"/>
    <property type="evidence" value="ECO:0007669"/>
    <property type="project" value="InterPro"/>
</dbReference>
<dbReference type="EMBL" id="RQTK01000524">
    <property type="protein sequence ID" value="RUS78234.1"/>
    <property type="molecule type" value="Genomic_DNA"/>
</dbReference>
<feature type="transmembrane region" description="Helical" evidence="7">
    <location>
        <begin position="1247"/>
        <end position="1271"/>
    </location>
</feature>
<dbReference type="InterPro" id="IPR003593">
    <property type="entry name" value="AAA+_ATPase"/>
</dbReference>
<keyword evidence="10" id="KW-1185">Reference proteome</keyword>
<reference evidence="9 10" key="1">
    <citation type="submission" date="2019-01" db="EMBL/GenBank/DDBJ databases">
        <title>A draft genome assembly of the solar-powered sea slug Elysia chlorotica.</title>
        <authorList>
            <person name="Cai H."/>
            <person name="Li Q."/>
            <person name="Fang X."/>
            <person name="Li J."/>
            <person name="Curtis N.E."/>
            <person name="Altenburger A."/>
            <person name="Shibata T."/>
            <person name="Feng M."/>
            <person name="Maeda T."/>
            <person name="Schwartz J.A."/>
            <person name="Shigenobu S."/>
            <person name="Lundholm N."/>
            <person name="Nishiyama T."/>
            <person name="Yang H."/>
            <person name="Hasebe M."/>
            <person name="Li S."/>
            <person name="Pierce S.K."/>
            <person name="Wang J."/>
        </authorList>
    </citation>
    <scope>NUCLEOTIDE SEQUENCE [LARGE SCALE GENOMIC DNA]</scope>
    <source>
        <strain evidence="9">EC2010</strain>
        <tissue evidence="9">Whole organism of an adult</tissue>
    </source>
</reference>
<evidence type="ECO:0000256" key="7">
    <source>
        <dbReference type="SAM" id="Phobius"/>
    </source>
</evidence>
<feature type="transmembrane region" description="Helical" evidence="7">
    <location>
        <begin position="347"/>
        <end position="364"/>
    </location>
</feature>
<dbReference type="InterPro" id="IPR013525">
    <property type="entry name" value="ABC2_TM"/>
</dbReference>
<evidence type="ECO:0000313" key="10">
    <source>
        <dbReference type="Proteomes" id="UP000271974"/>
    </source>
</evidence>
<evidence type="ECO:0000256" key="2">
    <source>
        <dbReference type="ARBA" id="ARBA00022692"/>
    </source>
</evidence>
<dbReference type="GO" id="GO:0005319">
    <property type="term" value="F:lipid transporter activity"/>
    <property type="evidence" value="ECO:0007669"/>
    <property type="project" value="TreeGrafter"/>
</dbReference>
<evidence type="ECO:0000256" key="1">
    <source>
        <dbReference type="ARBA" id="ARBA00004141"/>
    </source>
</evidence>
<proteinExistence type="predicted"/>
<dbReference type="InterPro" id="IPR003439">
    <property type="entry name" value="ABC_transporter-like_ATP-bd"/>
</dbReference>
<dbReference type="FunFam" id="3.40.50.300:FF:000933">
    <property type="entry name" value="ABC transporter A family member 7"/>
    <property type="match status" value="1"/>
</dbReference>
<keyword evidence="5 7" id="KW-1133">Transmembrane helix</keyword>
<keyword evidence="4" id="KW-0067">ATP-binding</keyword>
<dbReference type="PROSITE" id="PS50893">
    <property type="entry name" value="ABC_TRANSPORTER_2"/>
    <property type="match status" value="2"/>
</dbReference>
<dbReference type="OrthoDB" id="6512918at2759"/>
<evidence type="ECO:0000256" key="4">
    <source>
        <dbReference type="ARBA" id="ARBA00022840"/>
    </source>
</evidence>
<feature type="transmembrane region" description="Helical" evidence="7">
    <location>
        <begin position="1107"/>
        <end position="1127"/>
    </location>
</feature>
<feature type="transmembrane region" description="Helical" evidence="7">
    <location>
        <begin position="911"/>
        <end position="937"/>
    </location>
</feature>
<evidence type="ECO:0000256" key="3">
    <source>
        <dbReference type="ARBA" id="ARBA00022741"/>
    </source>
</evidence>
<dbReference type="Gene3D" id="3.40.50.300">
    <property type="entry name" value="P-loop containing nucleotide triphosphate hydrolases"/>
    <property type="match status" value="2"/>
</dbReference>
<sequence length="1684" mass="189640">MATCRQLRLLLWKNMKLKLRQPVTFAAELLIPLLCALFLVLVRSTVYVNVVNKETTYRPAPLTPPTSFSEEDAVIYYTPETEATQLVMDLFQKTLLKKYKRQKIKMQGFQEKNETLTKMVESNRVAFIIEFRGQDGESVAGRAIPTHLQFTIRPRVKWHHLGTDMVYPYPPHNMPPCNIGDTLGLAGLQYLLVQALTRYWAIQDGRDPWMKTFGVSTQCLPFPAYQEDPMVLILEKSFDGYLITSFLISSIMFTKAIVFEKEFKLKETMKMVGLKKSIYWLSWFIFFCLYFVPVLAGYTALITGALYKGVWPVVRRVEPSLFFAFLLCYGLALITFSFMVSAFVQKGWLVGWLVGWLIGWLVGWEGGGSSPCCFRLPAVLRPGTDYLLLHGQSVYANIIISIGHPLGEGTTWKNYDWPPYPEDNFSLKDCMIMMLVDSVLHCVVAWYVEHLRPGEFGVAKPPWFCCKMSYWFPVEQGSVGDQPKHPSGKDQAFQEEHHGVKPEVKIINLRKVFDGKPAVKCTNLSIYKDEIFVLMGHNGCGKSVTLGMMTGFLAPSSGTVIIKGLDIRHKLEAAREHLGVCPQFNILFQKLTVREHFSFFAQLKGISGEELKKEISDVATEMDLQQKLDARASDLSVGYQRRLSVGIALIGKPEILILDEPTSSMDPKARRDTWHLLKKLRKGRAIIMTTHFMDEADLLGDRVAIMDKGEVKCCGNPEFLKDVFRLGYHLVITVGPHCRMLEVMEEVQIHVKEARFESAMDNKATVTLPLEAKDKIPDLFKDLHSHKEWLDIASFGISTPSIEDVFLALHKIRGNVTESTEVNSFLHRKESLRSKGQGRLCSLPRLHKIRGNVTESTEVNSFLHRKESLRSKSQGRLCSSKQYQLETITARETGMRRLKQLTLTLLEKKRIYIWSHLYLFLAQLVLPVPIIMGLSFFTGTHHLWAIQEPARTYDLEGFRALRVYYSPGRSKMLQHERLTDLYAKQFYSSQSKIYLRRLDFNWDAGFNEFILEQIRRNGLQDVLFFSVMGMEVFPISSDAESVNAIAHYSPYPLHARQISVNYVLNAMLQYLLNDSFSVQTRVAPLPKEPALKAKGSLAEVHIIAVDIAMRVAVGMSCSTVLMFHFLILEKTVSVKHLQLLSGAGAFAYWSTTFILDIIIYMLGSGLALFALLISSEEAHDAFFGPGANWKYLVPALAVNGWASLGSLYAMHNLFDAPGWGAVFIIVFNVMTGVITLKLLLMMKLMYLFGLANLHAAAWLIDSVSALLFPIFSLASCFKYVFINYHSLQVCPRQQCRGIYSPCCPESCDTYICIKTQHNYLSLGEPGIGFYILCMAVQGSACMALVVLMDYHVLNKLWYRLKSYLLGSSIYKPEFIFGADDDVAEERQRILEKPEDYYLSDSKDSDGDVATMVNLYKCYGTSIAVDHLCLGVARGDCFLLLGHNGAGKTTIFKMLSGYLSITEGDAFVMGHSAVKDIAKVQSMVGYSPQTGGLLLHMTARQTLTMHARLRGLPEDVVPDRVNTLMKLLLMDSLADIPASKYSGGNRRKLITAISLVEQSPLLLLDEPSHGMDPLARRHLWDVLITLRDRGSTLILASHRTSECEHMGKRAGVLVNGQLACLGTVDHLKRKFGKGFTFIVHLQHQDGMGTLSTDALIQHILGSVEGCQVHISLLLSASSSLSVLIS</sequence>
<feature type="transmembrane region" description="Helical" evidence="7">
    <location>
        <begin position="321"/>
        <end position="340"/>
    </location>
</feature>
<feature type="transmembrane region" description="Helical" evidence="7">
    <location>
        <begin position="1147"/>
        <end position="1171"/>
    </location>
</feature>
<dbReference type="PANTHER" id="PTHR19229">
    <property type="entry name" value="ATP-BINDING CASSETTE TRANSPORTER SUBFAMILY A ABCA"/>
    <property type="match status" value="1"/>
</dbReference>
<evidence type="ECO:0000259" key="8">
    <source>
        <dbReference type="PROSITE" id="PS50893"/>
    </source>
</evidence>